<dbReference type="GO" id="GO:0004674">
    <property type="term" value="F:protein serine/threonine kinase activity"/>
    <property type="evidence" value="ECO:0007669"/>
    <property type="project" value="UniProtKB-EC"/>
</dbReference>
<reference evidence="15 16" key="1">
    <citation type="journal article" date="2019" name="Plant Biotechnol. J.">
        <title>The red bayberry genome and genetic basis of sex determination.</title>
        <authorList>
            <person name="Jia H.M."/>
            <person name="Jia H.J."/>
            <person name="Cai Q.L."/>
            <person name="Wang Y."/>
            <person name="Zhao H.B."/>
            <person name="Yang W.F."/>
            <person name="Wang G.Y."/>
            <person name="Li Y.H."/>
            <person name="Zhan D.L."/>
            <person name="Shen Y.T."/>
            <person name="Niu Q.F."/>
            <person name="Chang L."/>
            <person name="Qiu J."/>
            <person name="Zhao L."/>
            <person name="Xie H.B."/>
            <person name="Fu W.Y."/>
            <person name="Jin J."/>
            <person name="Li X.W."/>
            <person name="Jiao Y."/>
            <person name="Zhou C.C."/>
            <person name="Tu T."/>
            <person name="Chai C.Y."/>
            <person name="Gao J.L."/>
            <person name="Fan L.J."/>
            <person name="van de Weg E."/>
            <person name="Wang J.Y."/>
            <person name="Gao Z.S."/>
        </authorList>
    </citation>
    <scope>NUCLEOTIDE SEQUENCE [LARGE SCALE GENOMIC DNA]</scope>
    <source>
        <tissue evidence="15">Leaves</tissue>
    </source>
</reference>
<dbReference type="AlphaFoldDB" id="A0A6A1VL77"/>
<feature type="domain" description="Protein kinase" evidence="14">
    <location>
        <begin position="1"/>
        <end position="129"/>
    </location>
</feature>
<dbReference type="PROSITE" id="PS50011">
    <property type="entry name" value="PROTEIN_KINASE_DOM"/>
    <property type="match status" value="1"/>
</dbReference>
<evidence type="ECO:0000256" key="7">
    <source>
        <dbReference type="ARBA" id="ARBA00022777"/>
    </source>
</evidence>
<proteinExistence type="predicted"/>
<keyword evidence="7" id="KW-0418">Kinase</keyword>
<evidence type="ECO:0000256" key="13">
    <source>
        <dbReference type="SAM" id="Phobius"/>
    </source>
</evidence>
<dbReference type="EMBL" id="RXIC02000023">
    <property type="protein sequence ID" value="KAB1212568.1"/>
    <property type="molecule type" value="Genomic_DNA"/>
</dbReference>
<dbReference type="PANTHER" id="PTHR47984:SF10">
    <property type="entry name" value="PROTEIN KINASE SUPERFAMILY PROTEIN"/>
    <property type="match status" value="1"/>
</dbReference>
<keyword evidence="8" id="KW-0067">ATP-binding</keyword>
<dbReference type="Proteomes" id="UP000516437">
    <property type="component" value="Chromosome 5"/>
</dbReference>
<comment type="catalytic activity">
    <reaction evidence="12">
        <text>L-seryl-[protein] + ATP = O-phospho-L-seryl-[protein] + ADP + H(+)</text>
        <dbReference type="Rhea" id="RHEA:17989"/>
        <dbReference type="Rhea" id="RHEA-COMP:9863"/>
        <dbReference type="Rhea" id="RHEA-COMP:11604"/>
        <dbReference type="ChEBI" id="CHEBI:15378"/>
        <dbReference type="ChEBI" id="CHEBI:29999"/>
        <dbReference type="ChEBI" id="CHEBI:30616"/>
        <dbReference type="ChEBI" id="CHEBI:83421"/>
        <dbReference type="ChEBI" id="CHEBI:456216"/>
        <dbReference type="EC" id="2.7.11.1"/>
    </reaction>
</comment>
<organism evidence="15 16">
    <name type="scientific">Morella rubra</name>
    <name type="common">Chinese bayberry</name>
    <dbReference type="NCBI Taxonomy" id="262757"/>
    <lineage>
        <taxon>Eukaryota</taxon>
        <taxon>Viridiplantae</taxon>
        <taxon>Streptophyta</taxon>
        <taxon>Embryophyta</taxon>
        <taxon>Tracheophyta</taxon>
        <taxon>Spermatophyta</taxon>
        <taxon>Magnoliopsida</taxon>
        <taxon>eudicotyledons</taxon>
        <taxon>Gunneridae</taxon>
        <taxon>Pentapetalae</taxon>
        <taxon>rosids</taxon>
        <taxon>fabids</taxon>
        <taxon>Fagales</taxon>
        <taxon>Myricaceae</taxon>
        <taxon>Morella</taxon>
    </lineage>
</organism>
<dbReference type="PROSITE" id="PS00108">
    <property type="entry name" value="PROTEIN_KINASE_ST"/>
    <property type="match status" value="1"/>
</dbReference>
<evidence type="ECO:0000256" key="8">
    <source>
        <dbReference type="ARBA" id="ARBA00022840"/>
    </source>
</evidence>
<feature type="transmembrane region" description="Helical" evidence="13">
    <location>
        <begin position="92"/>
        <end position="113"/>
    </location>
</feature>
<dbReference type="InterPro" id="IPR011009">
    <property type="entry name" value="Kinase-like_dom_sf"/>
</dbReference>
<evidence type="ECO:0000256" key="11">
    <source>
        <dbReference type="ARBA" id="ARBA00047899"/>
    </source>
</evidence>
<evidence type="ECO:0000256" key="2">
    <source>
        <dbReference type="ARBA" id="ARBA00012513"/>
    </source>
</evidence>
<dbReference type="PANTHER" id="PTHR47984">
    <property type="entry name" value="OS01G0323000 PROTEIN"/>
    <property type="match status" value="1"/>
</dbReference>
<dbReference type="InterPro" id="IPR000719">
    <property type="entry name" value="Prot_kinase_dom"/>
</dbReference>
<dbReference type="InterPro" id="IPR052232">
    <property type="entry name" value="RLK_Ser/Thr-Kinase"/>
</dbReference>
<dbReference type="SUPFAM" id="SSF56112">
    <property type="entry name" value="Protein kinase-like (PK-like)"/>
    <property type="match status" value="1"/>
</dbReference>
<protein>
    <recommendedName>
        <fullName evidence="2">non-specific serine/threonine protein kinase</fullName>
        <ecNumber evidence="2">2.7.11.1</ecNumber>
    </recommendedName>
</protein>
<keyword evidence="16" id="KW-1185">Reference proteome</keyword>
<keyword evidence="9 13" id="KW-1133">Transmembrane helix</keyword>
<accession>A0A6A1VL77</accession>
<dbReference type="GO" id="GO:0005524">
    <property type="term" value="F:ATP binding"/>
    <property type="evidence" value="ECO:0007669"/>
    <property type="project" value="UniProtKB-KW"/>
</dbReference>
<evidence type="ECO:0000313" key="16">
    <source>
        <dbReference type="Proteomes" id="UP000516437"/>
    </source>
</evidence>
<evidence type="ECO:0000256" key="9">
    <source>
        <dbReference type="ARBA" id="ARBA00022989"/>
    </source>
</evidence>
<comment type="caution">
    <text evidence="15">The sequence shown here is derived from an EMBL/GenBank/DDBJ whole genome shotgun (WGS) entry which is preliminary data.</text>
</comment>
<dbReference type="InterPro" id="IPR008271">
    <property type="entry name" value="Ser/Thr_kinase_AS"/>
</dbReference>
<dbReference type="EC" id="2.7.11.1" evidence="2"/>
<evidence type="ECO:0000259" key="14">
    <source>
        <dbReference type="PROSITE" id="PS50011"/>
    </source>
</evidence>
<evidence type="ECO:0000256" key="3">
    <source>
        <dbReference type="ARBA" id="ARBA00022553"/>
    </source>
</evidence>
<keyword evidence="5 13" id="KW-0812">Transmembrane</keyword>
<dbReference type="Pfam" id="PF00069">
    <property type="entry name" value="Pkinase"/>
    <property type="match status" value="1"/>
</dbReference>
<evidence type="ECO:0000313" key="15">
    <source>
        <dbReference type="EMBL" id="KAB1212568.1"/>
    </source>
</evidence>
<keyword evidence="10 13" id="KW-0472">Membrane</keyword>
<evidence type="ECO:0000256" key="6">
    <source>
        <dbReference type="ARBA" id="ARBA00022741"/>
    </source>
</evidence>
<comment type="subcellular location">
    <subcellularLocation>
        <location evidence="1">Membrane</location>
        <topology evidence="1">Single-pass membrane protein</topology>
    </subcellularLocation>
</comment>
<dbReference type="Gene3D" id="1.10.510.10">
    <property type="entry name" value="Transferase(Phosphotransferase) domain 1"/>
    <property type="match status" value="1"/>
</dbReference>
<comment type="catalytic activity">
    <reaction evidence="11">
        <text>L-threonyl-[protein] + ATP = O-phospho-L-threonyl-[protein] + ADP + H(+)</text>
        <dbReference type="Rhea" id="RHEA:46608"/>
        <dbReference type="Rhea" id="RHEA-COMP:11060"/>
        <dbReference type="Rhea" id="RHEA-COMP:11605"/>
        <dbReference type="ChEBI" id="CHEBI:15378"/>
        <dbReference type="ChEBI" id="CHEBI:30013"/>
        <dbReference type="ChEBI" id="CHEBI:30616"/>
        <dbReference type="ChEBI" id="CHEBI:61977"/>
        <dbReference type="ChEBI" id="CHEBI:456216"/>
        <dbReference type="EC" id="2.7.11.1"/>
    </reaction>
</comment>
<gene>
    <name evidence="15" type="ORF">CJ030_MR5G023512</name>
</gene>
<keyword evidence="3" id="KW-0597">Phosphoprotein</keyword>
<evidence type="ECO:0000256" key="4">
    <source>
        <dbReference type="ARBA" id="ARBA00022679"/>
    </source>
</evidence>
<evidence type="ECO:0000256" key="12">
    <source>
        <dbReference type="ARBA" id="ARBA00048679"/>
    </source>
</evidence>
<dbReference type="OrthoDB" id="408493at2759"/>
<keyword evidence="4" id="KW-0808">Transferase</keyword>
<keyword evidence="6" id="KW-0547">Nucleotide-binding</keyword>
<dbReference type="GO" id="GO:0016020">
    <property type="term" value="C:membrane"/>
    <property type="evidence" value="ECO:0007669"/>
    <property type="project" value="UniProtKB-SubCell"/>
</dbReference>
<evidence type="ECO:0000256" key="5">
    <source>
        <dbReference type="ARBA" id="ARBA00022692"/>
    </source>
</evidence>
<evidence type="ECO:0000256" key="1">
    <source>
        <dbReference type="ARBA" id="ARBA00004167"/>
    </source>
</evidence>
<sequence length="129" mass="14760">MLVYEYVNNGNLEQWLHGDVGPFSPLTWEIRMNIIIGTAKRLTYLYEGLEPKVVHRDIKSSNILVDKQWNPKVKGCGEASCDSLFSAQFQGYMLGILSACLLALAGVYTEFLMKKNNDSLYWQNVQLYM</sequence>
<evidence type="ECO:0000256" key="10">
    <source>
        <dbReference type="ARBA" id="ARBA00023136"/>
    </source>
</evidence>
<name>A0A6A1VL77_9ROSI</name>